<sequence>MSGDALEAFCLKASYVATFDILNIPSVTDRDSSREILSSVSWLAISNITTYISSPASILLNNFKYEEITSLPLTKPLAIQCPVPACIFPISGYFTFLQRVLLYINIVIASFALHVPLLRGVAQIWLTTFWFSVIVMFLATMITTKVPMIYNLDFQPAILIVHVGILPTLLWFSFRAEPGEARHAARQGENADHADVAHDADDIEASRRSGILATCKIWFQKLKKAFLEFPVTRFLVPAYAIFGLANIILANEVQNSGGFWPEATAVILSNGTDYRLTSPCYADQSGFVGLWPPAPSPYNGIRNLTSLSIYYPPPGSTAVDALQATSRVALTTMHVGSVLLCFVIFILSFYTLHGMETRLSRRFRMPHKNKRTIRFIVIFPFIFPLVLAVLLTLYTVVKFEINAWHAALPENEAYTEIGQWSPYIVAFIVFIATLTARIKGWDFDSKDTDSEKRVFGWLLTESGESDESEGLLDHSPPILLPVIAGAGEPMNLDV</sequence>
<organism evidence="2 3">
    <name type="scientific">Hyaloscypha variabilis (strain UAMH 11265 / GT02V1 / F)</name>
    <name type="common">Meliniomyces variabilis</name>
    <dbReference type="NCBI Taxonomy" id="1149755"/>
    <lineage>
        <taxon>Eukaryota</taxon>
        <taxon>Fungi</taxon>
        <taxon>Dikarya</taxon>
        <taxon>Ascomycota</taxon>
        <taxon>Pezizomycotina</taxon>
        <taxon>Leotiomycetes</taxon>
        <taxon>Helotiales</taxon>
        <taxon>Hyaloscyphaceae</taxon>
        <taxon>Hyaloscypha</taxon>
        <taxon>Hyaloscypha variabilis</taxon>
    </lineage>
</organism>
<gene>
    <name evidence="2" type="ORF">L207DRAFT_635452</name>
</gene>
<feature type="transmembrane region" description="Helical" evidence="1">
    <location>
        <begin position="154"/>
        <end position="174"/>
    </location>
</feature>
<keyword evidence="1" id="KW-0472">Membrane</keyword>
<dbReference type="OrthoDB" id="3548833at2759"/>
<feature type="transmembrane region" description="Helical" evidence="1">
    <location>
        <begin position="124"/>
        <end position="142"/>
    </location>
</feature>
<keyword evidence="3" id="KW-1185">Reference proteome</keyword>
<feature type="transmembrane region" description="Helical" evidence="1">
    <location>
        <begin position="333"/>
        <end position="352"/>
    </location>
</feature>
<dbReference type="STRING" id="1149755.A0A2J6RHN3"/>
<feature type="transmembrane region" description="Helical" evidence="1">
    <location>
        <begin position="100"/>
        <end position="117"/>
    </location>
</feature>
<protein>
    <submittedName>
        <fullName evidence="2">Uncharacterized protein</fullName>
    </submittedName>
</protein>
<accession>A0A2J6RHN3</accession>
<dbReference type="AlphaFoldDB" id="A0A2J6RHN3"/>
<dbReference type="EMBL" id="KZ613948">
    <property type="protein sequence ID" value="PMD38038.1"/>
    <property type="molecule type" value="Genomic_DNA"/>
</dbReference>
<proteinExistence type="predicted"/>
<keyword evidence="1" id="KW-1133">Transmembrane helix</keyword>
<feature type="transmembrane region" description="Helical" evidence="1">
    <location>
        <begin position="231"/>
        <end position="250"/>
    </location>
</feature>
<keyword evidence="1" id="KW-0812">Transmembrane</keyword>
<feature type="transmembrane region" description="Helical" evidence="1">
    <location>
        <begin position="417"/>
        <end position="436"/>
    </location>
</feature>
<name>A0A2J6RHN3_HYAVF</name>
<evidence type="ECO:0000313" key="3">
    <source>
        <dbReference type="Proteomes" id="UP000235786"/>
    </source>
</evidence>
<reference evidence="2 3" key="1">
    <citation type="submission" date="2016-04" db="EMBL/GenBank/DDBJ databases">
        <title>A degradative enzymes factory behind the ericoid mycorrhizal symbiosis.</title>
        <authorList>
            <consortium name="DOE Joint Genome Institute"/>
            <person name="Martino E."/>
            <person name="Morin E."/>
            <person name="Grelet G."/>
            <person name="Kuo A."/>
            <person name="Kohler A."/>
            <person name="Daghino S."/>
            <person name="Barry K."/>
            <person name="Choi C."/>
            <person name="Cichocki N."/>
            <person name="Clum A."/>
            <person name="Copeland A."/>
            <person name="Hainaut M."/>
            <person name="Haridas S."/>
            <person name="Labutti K."/>
            <person name="Lindquist E."/>
            <person name="Lipzen A."/>
            <person name="Khouja H.-R."/>
            <person name="Murat C."/>
            <person name="Ohm R."/>
            <person name="Olson A."/>
            <person name="Spatafora J."/>
            <person name="Veneault-Fourrey C."/>
            <person name="Henrissat B."/>
            <person name="Grigoriev I."/>
            <person name="Martin F."/>
            <person name="Perotto S."/>
        </authorList>
    </citation>
    <scope>NUCLEOTIDE SEQUENCE [LARGE SCALE GENOMIC DNA]</scope>
    <source>
        <strain evidence="2 3">F</strain>
    </source>
</reference>
<feature type="transmembrane region" description="Helical" evidence="1">
    <location>
        <begin position="373"/>
        <end position="397"/>
    </location>
</feature>
<evidence type="ECO:0000313" key="2">
    <source>
        <dbReference type="EMBL" id="PMD38038.1"/>
    </source>
</evidence>
<dbReference type="Proteomes" id="UP000235786">
    <property type="component" value="Unassembled WGS sequence"/>
</dbReference>
<evidence type="ECO:0000256" key="1">
    <source>
        <dbReference type="SAM" id="Phobius"/>
    </source>
</evidence>